<sequence>MVDALSFLYKGSIDQNIPFEILVERGVRKAINQEKGAQFGVLNVDLDIEYVNQHNVEGLLERLDAGEEITNREAETVVRYLFRNPGLIDEKYDKSKIVKIITDMVD</sequence>
<proteinExistence type="predicted"/>
<reference evidence="2 3" key="1">
    <citation type="submission" date="2018-01" db="EMBL/GenBank/DDBJ databases">
        <title>Complete genome sequence of Salinigranum rubrum GX10T, an extremely halophilic archaeon isolated from a marine solar saltern.</title>
        <authorList>
            <person name="Han S."/>
        </authorList>
    </citation>
    <scope>NUCLEOTIDE SEQUENCE [LARGE SCALE GENOMIC DNA]</scope>
    <source>
        <strain evidence="2 3">GX10</strain>
    </source>
</reference>
<organism evidence="2 3">
    <name type="scientific">Salinigranum rubrum</name>
    <dbReference type="NCBI Taxonomy" id="755307"/>
    <lineage>
        <taxon>Archaea</taxon>
        <taxon>Methanobacteriati</taxon>
        <taxon>Methanobacteriota</taxon>
        <taxon>Stenosarchaea group</taxon>
        <taxon>Halobacteria</taxon>
        <taxon>Halobacteriales</taxon>
        <taxon>Haloferacaceae</taxon>
        <taxon>Salinigranum</taxon>
    </lineage>
</organism>
<dbReference type="EMBL" id="CP026309">
    <property type="protein sequence ID" value="AUV80576.1"/>
    <property type="molecule type" value="Genomic_DNA"/>
</dbReference>
<evidence type="ECO:0000313" key="3">
    <source>
        <dbReference type="Proteomes" id="UP000236584"/>
    </source>
</evidence>
<dbReference type="InterPro" id="IPR058415">
    <property type="entry name" value="DUF8102"/>
</dbReference>
<protein>
    <recommendedName>
        <fullName evidence="1">Domain of unknown function domain-containing protein</fullName>
    </recommendedName>
</protein>
<dbReference type="AlphaFoldDB" id="A0A2I8VF76"/>
<evidence type="ECO:0000313" key="2">
    <source>
        <dbReference type="EMBL" id="AUV80576.1"/>
    </source>
</evidence>
<dbReference type="KEGG" id="srub:C2R22_01950"/>
<name>A0A2I8VF76_9EURY</name>
<dbReference type="Pfam" id="PF26404">
    <property type="entry name" value="DUF8102"/>
    <property type="match status" value="1"/>
</dbReference>
<keyword evidence="3" id="KW-1185">Reference proteome</keyword>
<accession>A0A2I8VF76</accession>
<feature type="domain" description="Domain of unknown function" evidence="1">
    <location>
        <begin position="1"/>
        <end position="78"/>
    </location>
</feature>
<dbReference type="Proteomes" id="UP000236584">
    <property type="component" value="Chromosome"/>
</dbReference>
<gene>
    <name evidence="2" type="ORF">C2R22_01950</name>
</gene>
<evidence type="ECO:0000259" key="1">
    <source>
        <dbReference type="Pfam" id="PF26404"/>
    </source>
</evidence>